<accession>Q6IIM3</accession>
<protein>
    <submittedName>
        <fullName evidence="3">HDC17621</fullName>
    </submittedName>
</protein>
<reference evidence="3" key="1">
    <citation type="journal article" date="2003" name="Genome Biol.">
        <title>An integrated gene annotation and transcriptional profiling approach towards the full gene content of the Drosophila genome.</title>
        <authorList>
            <person name="Hild M."/>
            <person name="Beckmann B."/>
            <person name="Haas S.A."/>
            <person name="Koch B."/>
            <person name="Solovyev V."/>
            <person name="Busold C."/>
            <person name="Fellenberg K."/>
            <person name="Boutros M."/>
            <person name="Vingron M."/>
            <person name="Sauer F."/>
            <person name="Hoheisel J.D."/>
            <person name="Paro R."/>
        </authorList>
    </citation>
    <scope>NUCLEOTIDE SEQUENCE</scope>
</reference>
<feature type="compositionally biased region" description="Gly residues" evidence="1">
    <location>
        <begin position="23"/>
        <end position="34"/>
    </location>
</feature>
<gene>
    <name evidence="3" type="ORF">HDC17621</name>
</gene>
<feature type="transmembrane region" description="Helical" evidence="2">
    <location>
        <begin position="70"/>
        <end position="92"/>
    </location>
</feature>
<proteinExistence type="predicted"/>
<evidence type="ECO:0000256" key="2">
    <source>
        <dbReference type="SAM" id="Phobius"/>
    </source>
</evidence>
<keyword evidence="2" id="KW-0472">Membrane</keyword>
<sequence>MSASKCRSCKSATKKKGRDCAKGGEGSKTGGDGGQSVVQEQQLLLDIVSQQGNAQGMDESRGGSSGEGMLLPAEIAIFVLQLSLLFLFFGFWCCSCYSCTIRCSFPSLIFRHLLICRATRKLQLNVRTDRPSPSCPLDLGLLGLGLRSPVSGGVCGDPTLDEAQIWWSGWGPESSC</sequence>
<keyword evidence="2" id="KW-1133">Transmembrane helix</keyword>
<keyword evidence="2" id="KW-0812">Transmembrane</keyword>
<dbReference type="EMBL" id="BK003043">
    <property type="protein sequence ID" value="DAA03243.1"/>
    <property type="molecule type" value="Genomic_DNA"/>
</dbReference>
<dbReference type="AlphaFoldDB" id="Q6IIM3"/>
<evidence type="ECO:0000313" key="3">
    <source>
        <dbReference type="EMBL" id="DAA03243.1"/>
    </source>
</evidence>
<evidence type="ECO:0000256" key="1">
    <source>
        <dbReference type="SAM" id="MobiDB-lite"/>
    </source>
</evidence>
<organism evidence="3">
    <name type="scientific">Drosophila melanogaster</name>
    <name type="common">Fruit fly</name>
    <dbReference type="NCBI Taxonomy" id="7227"/>
    <lineage>
        <taxon>Eukaryota</taxon>
        <taxon>Metazoa</taxon>
        <taxon>Ecdysozoa</taxon>
        <taxon>Arthropoda</taxon>
        <taxon>Hexapoda</taxon>
        <taxon>Insecta</taxon>
        <taxon>Pterygota</taxon>
        <taxon>Neoptera</taxon>
        <taxon>Endopterygota</taxon>
        <taxon>Diptera</taxon>
        <taxon>Brachycera</taxon>
        <taxon>Muscomorpha</taxon>
        <taxon>Ephydroidea</taxon>
        <taxon>Drosophilidae</taxon>
        <taxon>Drosophila</taxon>
        <taxon>Sophophora</taxon>
    </lineage>
</organism>
<name>Q6IIM3_DROME</name>
<feature type="region of interest" description="Disordered" evidence="1">
    <location>
        <begin position="1"/>
        <end position="34"/>
    </location>
</feature>